<dbReference type="GO" id="GO:0042546">
    <property type="term" value="P:cell wall biogenesis"/>
    <property type="evidence" value="ECO:0007669"/>
    <property type="project" value="InterPro"/>
</dbReference>
<dbReference type="Gramene" id="TraesJUL7A03G03895930.1">
    <property type="protein sequence ID" value="TraesJUL7A03G03895930.1"/>
    <property type="gene ID" value="TraesJUL7A03G03895930"/>
</dbReference>
<keyword evidence="9" id="KW-1185">Reference proteome</keyword>
<dbReference type="EC" id="2.4.1.-" evidence="7"/>
<evidence type="ECO:0000256" key="4">
    <source>
        <dbReference type="ARBA" id="ARBA00023034"/>
    </source>
</evidence>
<dbReference type="Proteomes" id="UP000019116">
    <property type="component" value="Chromosome 7A"/>
</dbReference>
<sequence>MKTRPAAEGGKRWCPGIDTKLVAFLLTVPSLIVFLGGRNGEQPVVEIEAAMPGRARGPDEVVSFLQRKTAHNDRLLGGLLADGFDQKTCHSRYQSAVYRRNAGRQPSQHLVSKLRSHEALQRRCGPGTAAYTNALEQLKSGKSVASPECRYLVSISYRGLGNRILAAASAFFYALLTDRVLLVDPSHMMDELFCEPFPNTTWLLPPGFPLLNYQSFYLDTPERFGRMREDGVLGAGETNGSAPAELPAFAYIHLDYNQTDHDKLFFCDDDQRVLRDIQWLVMRTDSYIVPGLFLVKAFQEELGMLFPEPDTVFHHLGRYLFHPTNPVWGLIARYYRAHLASARRVVGIQVRVFPWEAESPEILEQIKTCTQSERLLPAVLDEDEDDDEPAAAGAQQPTAVLVTSLKGWYSDKMKEMYWERATADGKVVVVDQPSHEETQRYNVRSHEHKAWAEVYLLSVANMLVTTGQSTFGYVAQGLGGLKPWVLHHVANGTVGWPCSRDVSMEPCFHVPPLYDCKRREDAGLIVPHVRHCGDLPAGLKLVDRREW</sequence>
<dbReference type="Gramene" id="TraesCS7A02G170800.1">
    <property type="protein sequence ID" value="TraesCS7A02G170800.1"/>
    <property type="gene ID" value="TraesCS7A02G170800"/>
</dbReference>
<evidence type="ECO:0000256" key="3">
    <source>
        <dbReference type="ARBA" id="ARBA00022679"/>
    </source>
</evidence>
<keyword evidence="2 7" id="KW-0328">Glycosyltransferase</keyword>
<protein>
    <recommendedName>
        <fullName evidence="7">Fucosyltransferase</fullName>
        <ecNumber evidence="7">2.4.1.-</ecNumber>
    </recommendedName>
</protein>
<dbReference type="Gramene" id="TraesWEE_scaffold_039170_01G000100.1">
    <property type="protein sequence ID" value="TraesWEE_scaffold_039170_01G000100.1"/>
    <property type="gene ID" value="TraesWEE_scaffold_039170_01G000100"/>
</dbReference>
<dbReference type="GO" id="GO:0071555">
    <property type="term" value="P:cell wall organization"/>
    <property type="evidence" value="ECO:0007669"/>
    <property type="project" value="UniProtKB-UniRule"/>
</dbReference>
<dbReference type="Gene3D" id="3.40.50.11340">
    <property type="match status" value="1"/>
</dbReference>
<evidence type="ECO:0000256" key="1">
    <source>
        <dbReference type="ARBA" id="ARBA00010481"/>
    </source>
</evidence>
<dbReference type="PANTHER" id="PTHR31889:SF88">
    <property type="entry name" value="FUCOSYLTRANSFERASE"/>
    <property type="match status" value="1"/>
</dbReference>
<dbReference type="Gramene" id="TraesSTA7A03G03855860.1">
    <property type="protein sequence ID" value="TraesSTA7A03G03855860.1"/>
    <property type="gene ID" value="TraesSTA7A03G03855860"/>
</dbReference>
<dbReference type="OMA" id="ANPVWHA"/>
<accession>A0A3B6RF98</accession>
<evidence type="ECO:0000256" key="2">
    <source>
        <dbReference type="ARBA" id="ARBA00022676"/>
    </source>
</evidence>
<dbReference type="Gramene" id="TraesMAC7A03G03861950.1">
    <property type="protein sequence ID" value="TraesMAC7A03G03861950.1"/>
    <property type="gene ID" value="TraesMAC7A03G03861950"/>
</dbReference>
<reference evidence="8" key="2">
    <citation type="submission" date="2018-10" db="UniProtKB">
        <authorList>
            <consortium name="EnsemblPlants"/>
        </authorList>
    </citation>
    <scope>IDENTIFICATION</scope>
</reference>
<dbReference type="OrthoDB" id="428346at2759"/>
<keyword evidence="3 7" id="KW-0808">Transferase</keyword>
<keyword evidence="6 7" id="KW-0961">Cell wall biogenesis/degradation</keyword>
<dbReference type="Gramene" id="TraesKAR7A01G0088220.1">
    <property type="protein sequence ID" value="cds.TraesKAR7A01G0088220.1"/>
    <property type="gene ID" value="TraesKAR7A01G0088220"/>
</dbReference>
<dbReference type="FunFam" id="3.40.50.11340:FF:000005">
    <property type="entry name" value="Galactoside 2-alpha-L-fucosyltransferase"/>
    <property type="match status" value="1"/>
</dbReference>
<proteinExistence type="inferred from homology"/>
<dbReference type="STRING" id="4565.A0A3B6RF98"/>
<keyword evidence="4 7" id="KW-0333">Golgi apparatus</keyword>
<evidence type="ECO:0000313" key="9">
    <source>
        <dbReference type="Proteomes" id="UP000019116"/>
    </source>
</evidence>
<dbReference type="AlphaFoldDB" id="A0A3B6RF98"/>
<dbReference type="Gramene" id="TraesSYM7A03G03812080.1">
    <property type="protein sequence ID" value="TraesSYM7A03G03812080.1"/>
    <property type="gene ID" value="TraesSYM7A03G03812080"/>
</dbReference>
<dbReference type="Gramene" id="TraesNOR7A03G03903810.1">
    <property type="protein sequence ID" value="TraesNOR7A03G03903810.1"/>
    <property type="gene ID" value="TraesNOR7A03G03903810"/>
</dbReference>
<dbReference type="GO" id="GO:0009969">
    <property type="term" value="P:xyloglucan biosynthetic process"/>
    <property type="evidence" value="ECO:0000318"/>
    <property type="project" value="GO_Central"/>
</dbReference>
<dbReference type="Pfam" id="PF03254">
    <property type="entry name" value="XG_FTase"/>
    <property type="match status" value="1"/>
</dbReference>
<dbReference type="Gramene" id="TraesLAC7A03G03813510.1">
    <property type="protein sequence ID" value="TraesLAC7A03G03813510.1"/>
    <property type="gene ID" value="TraesLAC7A03G03813510"/>
</dbReference>
<comment type="similarity">
    <text evidence="1 7">Belongs to the glycosyltransferase 37 family.</text>
</comment>
<dbReference type="InterPro" id="IPR004938">
    <property type="entry name" value="XG_FTase"/>
</dbReference>
<comment type="function">
    <text evidence="7">May be involved in cell wall biosynthesis.</text>
</comment>
<dbReference type="EnsemblPlants" id="TraesCS7A02G170800.1">
    <property type="protein sequence ID" value="TraesCS7A02G170800.1"/>
    <property type="gene ID" value="TraesCS7A02G170800"/>
</dbReference>
<evidence type="ECO:0000256" key="7">
    <source>
        <dbReference type="RuleBase" id="RU367004"/>
    </source>
</evidence>
<reference evidence="8" key="1">
    <citation type="submission" date="2018-08" db="EMBL/GenBank/DDBJ databases">
        <authorList>
            <person name="Rossello M."/>
        </authorList>
    </citation>
    <scope>NUCLEOTIDE SEQUENCE [LARGE SCALE GENOMIC DNA]</scope>
    <source>
        <strain evidence="8">cv. Chinese Spring</strain>
    </source>
</reference>
<evidence type="ECO:0000313" key="8">
    <source>
        <dbReference type="EnsemblPlants" id="TraesCS7A02G170800.1"/>
    </source>
</evidence>
<organism evidence="8">
    <name type="scientific">Triticum aestivum</name>
    <name type="common">Wheat</name>
    <dbReference type="NCBI Taxonomy" id="4565"/>
    <lineage>
        <taxon>Eukaryota</taxon>
        <taxon>Viridiplantae</taxon>
        <taxon>Streptophyta</taxon>
        <taxon>Embryophyta</taxon>
        <taxon>Tracheophyta</taxon>
        <taxon>Spermatophyta</taxon>
        <taxon>Magnoliopsida</taxon>
        <taxon>Liliopsida</taxon>
        <taxon>Poales</taxon>
        <taxon>Poaceae</taxon>
        <taxon>BOP clade</taxon>
        <taxon>Pooideae</taxon>
        <taxon>Triticodae</taxon>
        <taxon>Triticeae</taxon>
        <taxon>Triticinae</taxon>
        <taxon>Triticum</taxon>
    </lineage>
</organism>
<keyword evidence="5" id="KW-0325">Glycoprotein</keyword>
<dbReference type="PANTHER" id="PTHR31889">
    <property type="entry name" value="FUCOSYLTRANSFERASE 2-RELATED"/>
    <property type="match status" value="1"/>
</dbReference>
<dbReference type="Gramene" id="TraesCS7A03G0404400.1">
    <property type="protein sequence ID" value="TraesCS7A03G0404400.1.CDS"/>
    <property type="gene ID" value="TraesCS7A03G0404400"/>
</dbReference>
<dbReference type="GO" id="GO:0008107">
    <property type="term" value="F:galactoside 2-alpha-L-fucosyltransferase activity"/>
    <property type="evidence" value="ECO:0007669"/>
    <property type="project" value="InterPro"/>
</dbReference>
<name>A0A3B6RF98_WHEAT</name>
<dbReference type="Gramene" id="TraesCAD_scaffold_047166_01G000300.1">
    <property type="protein sequence ID" value="TraesCAD_scaffold_047166_01G000300.1"/>
    <property type="gene ID" value="TraesCAD_scaffold_047166_01G000300"/>
</dbReference>
<dbReference type="GO" id="GO:0032580">
    <property type="term" value="C:Golgi cisterna membrane"/>
    <property type="evidence" value="ECO:0007669"/>
    <property type="project" value="UniProtKB-SubCell"/>
</dbReference>
<dbReference type="SMR" id="A0A3B6RF98"/>
<evidence type="ECO:0000256" key="6">
    <source>
        <dbReference type="ARBA" id="ARBA00023316"/>
    </source>
</evidence>
<evidence type="ECO:0000256" key="5">
    <source>
        <dbReference type="ARBA" id="ARBA00023180"/>
    </source>
</evidence>
<comment type="subcellular location">
    <subcellularLocation>
        <location evidence="7">Golgi apparatus</location>
        <location evidence="7">Golgi stack membrane</location>
        <topology evidence="7">Single-pass type II membrane protein</topology>
    </subcellularLocation>
</comment>
<dbReference type="Gramene" id="TraesARI7A03G03831830.1">
    <property type="protein sequence ID" value="TraesARI7A03G03831830.1"/>
    <property type="gene ID" value="TraesARI7A03G03831830"/>
</dbReference>